<dbReference type="InterPro" id="IPR051465">
    <property type="entry name" value="Cell_Envelope_Struct_Comp"/>
</dbReference>
<keyword evidence="3" id="KW-1185">Reference proteome</keyword>
<feature type="domain" description="SLH" evidence="1">
    <location>
        <begin position="409"/>
        <end position="467"/>
    </location>
</feature>
<protein>
    <recommendedName>
        <fullName evidence="1">SLH domain-containing protein</fullName>
    </recommendedName>
</protein>
<dbReference type="InterPro" id="IPR027954">
    <property type="entry name" value="Transcobalamin-like_C"/>
</dbReference>
<evidence type="ECO:0000313" key="2">
    <source>
        <dbReference type="EMBL" id="ASS74430.1"/>
    </source>
</evidence>
<dbReference type="EMBL" id="CP022657">
    <property type="protein sequence ID" value="ASS74430.1"/>
    <property type="molecule type" value="Genomic_DNA"/>
</dbReference>
<dbReference type="Pfam" id="PF14478">
    <property type="entry name" value="DUF4430"/>
    <property type="match status" value="1"/>
</dbReference>
<dbReference type="Gene3D" id="2.170.130.30">
    <property type="match status" value="1"/>
</dbReference>
<accession>A0A223CYF1</accession>
<evidence type="ECO:0000259" key="1">
    <source>
        <dbReference type="PROSITE" id="PS51272"/>
    </source>
</evidence>
<feature type="domain" description="SLH" evidence="1">
    <location>
        <begin position="286"/>
        <end position="345"/>
    </location>
</feature>
<dbReference type="PANTHER" id="PTHR43308">
    <property type="entry name" value="OUTER MEMBRANE PROTEIN ALPHA-RELATED"/>
    <property type="match status" value="1"/>
</dbReference>
<name>A0A223CYF1_9BACL</name>
<dbReference type="OrthoDB" id="504962at2"/>
<dbReference type="KEGG" id="tab:CIG75_05125"/>
<feature type="domain" description="SLH" evidence="1">
    <location>
        <begin position="346"/>
        <end position="408"/>
    </location>
</feature>
<gene>
    <name evidence="2" type="ORF">CIG75_05125</name>
</gene>
<dbReference type="PROSITE" id="PS51272">
    <property type="entry name" value="SLH"/>
    <property type="match status" value="3"/>
</dbReference>
<sequence length="467" mass="50631">MAIPSDGWLTLILYTFNSSLSGRSFFMTTFHFERRIFMKKRLASILLATSLLIPQTAVLAADDQATVKVRVVGLNGLYKEQTVHVGQTGFKNTVGEVITMQKPTTMGALVTLLDQEKLTYEAKTVSFGSYISKIDTLAEKTLNANSGWSVWVNGQAPNLSADVAEIKDGDEVVWGYYDYTQTLFPQVNFSTTTPNVGTSFTVKVTAEQTTYDEEWNPTVSTVNIDQAAVHQANSATQLALTNAEGVATIEAKQAGLLQLHIDKTDAATGVPQLIRTGTLNVLVGNPNASFNDLAGYNWAESSILNLARKGVVIGAGNNDFQPKRAVTRAELTKILALANGDLSFGGTASFRDVADNNGYKSFIQTVVQRGYMSGDQAGTFRPDSGLTREELAVVLVRFSGLELSNTKNLVPFSDRETVSDWAQPYVKTAFDKGLMAGDAENTFRPQATASRAEVATAIVNVMNKLNK</sequence>
<reference evidence="2 3" key="1">
    <citation type="journal article" date="2015" name="Int. J. Syst. Evol. Microbiol.">
        <title>Tumebacillus algifaecis sp. nov., isolated from decomposing algal scum.</title>
        <authorList>
            <person name="Wu Y.F."/>
            <person name="Zhang B."/>
            <person name="Xing P."/>
            <person name="Wu Q.L."/>
            <person name="Liu S.J."/>
        </authorList>
    </citation>
    <scope>NUCLEOTIDE SEQUENCE [LARGE SCALE GENOMIC DNA]</scope>
    <source>
        <strain evidence="2 3">THMBR28</strain>
    </source>
</reference>
<dbReference type="PANTHER" id="PTHR43308:SF5">
    <property type="entry name" value="S-LAYER PROTEIN _ PEPTIDOGLYCAN ENDO-BETA-N-ACETYLGLUCOSAMINIDASE"/>
    <property type="match status" value="1"/>
</dbReference>
<dbReference type="InterPro" id="IPR001119">
    <property type="entry name" value="SLH_dom"/>
</dbReference>
<dbReference type="AlphaFoldDB" id="A0A223CYF1"/>
<evidence type="ECO:0000313" key="3">
    <source>
        <dbReference type="Proteomes" id="UP000214688"/>
    </source>
</evidence>
<proteinExistence type="predicted"/>
<dbReference type="Proteomes" id="UP000214688">
    <property type="component" value="Chromosome"/>
</dbReference>
<dbReference type="Pfam" id="PF00395">
    <property type="entry name" value="SLH"/>
    <property type="match status" value="3"/>
</dbReference>
<organism evidence="2 3">
    <name type="scientific">Tumebacillus algifaecis</name>
    <dbReference type="NCBI Taxonomy" id="1214604"/>
    <lineage>
        <taxon>Bacteria</taxon>
        <taxon>Bacillati</taxon>
        <taxon>Bacillota</taxon>
        <taxon>Bacilli</taxon>
        <taxon>Bacillales</taxon>
        <taxon>Alicyclobacillaceae</taxon>
        <taxon>Tumebacillus</taxon>
    </lineage>
</organism>